<dbReference type="RefSeq" id="WP_066083104.1">
    <property type="nucleotide sequence ID" value="NZ_FRDK01000001.1"/>
</dbReference>
<gene>
    <name evidence="1" type="ORF">FBFR_16055</name>
</gene>
<protein>
    <submittedName>
        <fullName evidence="1">Uncharacterized protein</fullName>
    </submittedName>
</protein>
<name>A0A167U2D8_9FLAO</name>
<accession>A0A167U2D8</accession>
<keyword evidence="2" id="KW-1185">Reference proteome</keyword>
<proteinExistence type="predicted"/>
<dbReference type="AlphaFoldDB" id="A0A167U2D8"/>
<evidence type="ECO:0000313" key="2">
    <source>
        <dbReference type="Proteomes" id="UP000077164"/>
    </source>
</evidence>
<reference evidence="1 2" key="1">
    <citation type="submission" date="2016-03" db="EMBL/GenBank/DDBJ databases">
        <title>Draft genome sequence of Flavobacterium fryxellicola DSM 16209.</title>
        <authorList>
            <person name="Shin S.-K."/>
            <person name="Yi H."/>
        </authorList>
    </citation>
    <scope>NUCLEOTIDE SEQUENCE [LARGE SCALE GENOMIC DNA]</scope>
    <source>
        <strain evidence="1 2">DSM 16209</strain>
    </source>
</reference>
<dbReference type="EMBL" id="LVJE01000048">
    <property type="protein sequence ID" value="OAB25191.1"/>
    <property type="molecule type" value="Genomic_DNA"/>
</dbReference>
<dbReference type="OrthoDB" id="770454at2"/>
<comment type="caution">
    <text evidence="1">The sequence shown here is derived from an EMBL/GenBank/DDBJ whole genome shotgun (WGS) entry which is preliminary data.</text>
</comment>
<dbReference type="Proteomes" id="UP000077164">
    <property type="component" value="Unassembled WGS sequence"/>
</dbReference>
<dbReference type="STRING" id="249352.SAMN05444395_101146"/>
<organism evidence="1 2">
    <name type="scientific">Flavobacterium fryxellicola</name>
    <dbReference type="NCBI Taxonomy" id="249352"/>
    <lineage>
        <taxon>Bacteria</taxon>
        <taxon>Pseudomonadati</taxon>
        <taxon>Bacteroidota</taxon>
        <taxon>Flavobacteriia</taxon>
        <taxon>Flavobacteriales</taxon>
        <taxon>Flavobacteriaceae</taxon>
        <taxon>Flavobacterium</taxon>
    </lineage>
</organism>
<evidence type="ECO:0000313" key="1">
    <source>
        <dbReference type="EMBL" id="OAB25191.1"/>
    </source>
</evidence>
<sequence length="64" mass="7515">MDLQSEKLELIKLLLETDDTAIIESIKNIFKSEKKDIWKQLSAEEQEKIDLRIQEANRGDQVEL</sequence>